<dbReference type="AlphaFoldDB" id="A0A0A9HNE3"/>
<organism evidence="1">
    <name type="scientific">Arundo donax</name>
    <name type="common">Giant reed</name>
    <name type="synonym">Donax arundinaceus</name>
    <dbReference type="NCBI Taxonomy" id="35708"/>
    <lineage>
        <taxon>Eukaryota</taxon>
        <taxon>Viridiplantae</taxon>
        <taxon>Streptophyta</taxon>
        <taxon>Embryophyta</taxon>
        <taxon>Tracheophyta</taxon>
        <taxon>Spermatophyta</taxon>
        <taxon>Magnoliopsida</taxon>
        <taxon>Liliopsida</taxon>
        <taxon>Poales</taxon>
        <taxon>Poaceae</taxon>
        <taxon>PACMAD clade</taxon>
        <taxon>Arundinoideae</taxon>
        <taxon>Arundineae</taxon>
        <taxon>Arundo</taxon>
    </lineage>
</organism>
<evidence type="ECO:0000313" key="1">
    <source>
        <dbReference type="EMBL" id="JAE34418.1"/>
    </source>
</evidence>
<protein>
    <submittedName>
        <fullName evidence="1">ATP sulfurylase</fullName>
    </submittedName>
</protein>
<reference evidence="1" key="2">
    <citation type="journal article" date="2015" name="Data Brief">
        <title>Shoot transcriptome of the giant reed, Arundo donax.</title>
        <authorList>
            <person name="Barrero R.A."/>
            <person name="Guerrero F.D."/>
            <person name="Moolhuijzen P."/>
            <person name="Goolsby J.A."/>
            <person name="Tidwell J."/>
            <person name="Bellgard S.E."/>
            <person name="Bellgard M.I."/>
        </authorList>
    </citation>
    <scope>NUCLEOTIDE SEQUENCE</scope>
    <source>
        <tissue evidence="1">Shoot tissue taken approximately 20 cm above the soil surface</tissue>
    </source>
</reference>
<proteinExistence type="predicted"/>
<accession>A0A0A9HNE3</accession>
<name>A0A0A9HNE3_ARUDO</name>
<dbReference type="EMBL" id="GBRH01163478">
    <property type="protein sequence ID" value="JAE34418.1"/>
    <property type="molecule type" value="Transcribed_RNA"/>
</dbReference>
<sequence>MWWRGAPRRWRAGQGAGPA</sequence>
<reference evidence="1" key="1">
    <citation type="submission" date="2014-09" db="EMBL/GenBank/DDBJ databases">
        <authorList>
            <person name="Magalhaes I.L.F."/>
            <person name="Oliveira U."/>
            <person name="Santos F.R."/>
            <person name="Vidigal T.H.D.A."/>
            <person name="Brescovit A.D."/>
            <person name="Santos A.J."/>
        </authorList>
    </citation>
    <scope>NUCLEOTIDE SEQUENCE</scope>
    <source>
        <tissue evidence="1">Shoot tissue taken approximately 20 cm above the soil surface</tissue>
    </source>
</reference>